<dbReference type="GO" id="GO:0006310">
    <property type="term" value="P:DNA recombination"/>
    <property type="evidence" value="ECO:0007669"/>
    <property type="project" value="UniProtKB-KW"/>
</dbReference>
<feature type="domain" description="Helitron helicase-like" evidence="3">
    <location>
        <begin position="31"/>
        <end position="71"/>
    </location>
</feature>
<dbReference type="AlphaFoldDB" id="A0AAD8H1S7"/>
<evidence type="ECO:0000259" key="2">
    <source>
        <dbReference type="Pfam" id="PF05970"/>
    </source>
</evidence>
<feature type="domain" description="DNA helicase Pif1-like DEAD-box helicase" evidence="2">
    <location>
        <begin position="399"/>
        <end position="466"/>
    </location>
</feature>
<keyword evidence="1" id="KW-0233">DNA recombination</keyword>
<comment type="catalytic activity">
    <reaction evidence="1">
        <text>ATP + H2O = ADP + phosphate + H(+)</text>
        <dbReference type="Rhea" id="RHEA:13065"/>
        <dbReference type="ChEBI" id="CHEBI:15377"/>
        <dbReference type="ChEBI" id="CHEBI:15378"/>
        <dbReference type="ChEBI" id="CHEBI:30616"/>
        <dbReference type="ChEBI" id="CHEBI:43474"/>
        <dbReference type="ChEBI" id="CHEBI:456216"/>
        <dbReference type="EC" id="5.6.2.3"/>
    </reaction>
</comment>
<comment type="caution">
    <text evidence="4">The sequence shown here is derived from an EMBL/GenBank/DDBJ whole genome shotgun (WGS) entry which is preliminary data.</text>
</comment>
<dbReference type="GO" id="GO:0016787">
    <property type="term" value="F:hydrolase activity"/>
    <property type="evidence" value="ECO:0007669"/>
    <property type="project" value="UniProtKB-KW"/>
</dbReference>
<dbReference type="PANTHER" id="PTHR10492">
    <property type="match status" value="1"/>
</dbReference>
<evidence type="ECO:0000313" key="5">
    <source>
        <dbReference type="Proteomes" id="UP001237642"/>
    </source>
</evidence>
<sequence length="566" mass="66324">MISMKEYYSYKFQVRTNEGITPRLGGRLYQQLKLDQLVNDIKKNGYFGVCLGVMYVVEFQKRGLPHIHMLIWHFPKKYCPATTFDQSGFPIYKWRKTTNIVTKGKIDLDNQATVEIRGKKRRTEGEEQLYEPEDEIQSFFDGRYICGCEAAYRIFGFNIHYRSLSVLRLSFHLPGNKYCTFRSNEALPKVVARETQKDNQLEAYFILNQNDVIVRQYLFDEIPQYYVWNDSDNIWNLRKRGKQIGRMAYAYHSSGELWYLCLLLKKVHGATSFEFLRTVNGHLYPTFHEACKEYGMLDSDKEWHEVLQQCSACGFPQQIRELFVHMMVNCKVSDLKSLWESHWKQMVDDILFNQRKLTGNPLLQLNEKQLEFFGLVEIHKLLKSIGKSLKEFNQMPQPPYIIPRATQGEIVASCITRSKLWRIAKVYKLLHNMRLNKGSNKNEVECLRDFANWVLDLGDGKIKPPNDTAQEYAEDDIYIPKEFCNLQGVNYVDEMIHSTFPNLLENYKNPEYLSERAILTPTNQTVGKVNSNIVETLPGEMFSYFSVDTAEDFPVYKEVFYNVPVI</sequence>
<evidence type="ECO:0000313" key="4">
    <source>
        <dbReference type="EMBL" id="KAK1359405.1"/>
    </source>
</evidence>
<keyword evidence="1" id="KW-0547">Nucleotide-binding</keyword>
<keyword evidence="1" id="KW-0234">DNA repair</keyword>
<accession>A0AAD8H1S7</accession>
<comment type="similarity">
    <text evidence="1">Belongs to the helicase family.</text>
</comment>
<dbReference type="EC" id="5.6.2.3" evidence="1"/>
<keyword evidence="1" id="KW-0378">Hydrolase</keyword>
<keyword evidence="1" id="KW-0067">ATP-binding</keyword>
<protein>
    <recommendedName>
        <fullName evidence="1">ATP-dependent DNA helicase</fullName>
        <ecNumber evidence="1">5.6.2.3</ecNumber>
    </recommendedName>
</protein>
<reference evidence="4" key="2">
    <citation type="submission" date="2023-05" db="EMBL/GenBank/DDBJ databases">
        <authorList>
            <person name="Schelkunov M.I."/>
        </authorList>
    </citation>
    <scope>NUCLEOTIDE SEQUENCE</scope>
    <source>
        <strain evidence="4">Hsosn_3</strain>
        <tissue evidence="4">Leaf</tissue>
    </source>
</reference>
<dbReference type="GO" id="GO:0000723">
    <property type="term" value="P:telomere maintenance"/>
    <property type="evidence" value="ECO:0007669"/>
    <property type="project" value="InterPro"/>
</dbReference>
<keyword evidence="1" id="KW-0347">Helicase</keyword>
<dbReference type="GO" id="GO:0006281">
    <property type="term" value="P:DNA repair"/>
    <property type="evidence" value="ECO:0007669"/>
    <property type="project" value="UniProtKB-KW"/>
</dbReference>
<dbReference type="InterPro" id="IPR010285">
    <property type="entry name" value="DNA_helicase_pif1-like_DEAD"/>
</dbReference>
<dbReference type="PANTHER" id="PTHR10492:SF57">
    <property type="entry name" value="ATP-DEPENDENT DNA HELICASE"/>
    <property type="match status" value="1"/>
</dbReference>
<gene>
    <name evidence="4" type="ORF">POM88_043879</name>
</gene>
<evidence type="ECO:0000256" key="1">
    <source>
        <dbReference type="RuleBase" id="RU363044"/>
    </source>
</evidence>
<reference evidence="4" key="1">
    <citation type="submission" date="2023-02" db="EMBL/GenBank/DDBJ databases">
        <title>Genome of toxic invasive species Heracleum sosnowskyi carries increased number of genes despite the absence of recent whole-genome duplications.</title>
        <authorList>
            <person name="Schelkunov M."/>
            <person name="Shtratnikova V."/>
            <person name="Makarenko M."/>
            <person name="Klepikova A."/>
            <person name="Omelchenko D."/>
            <person name="Novikova G."/>
            <person name="Obukhova E."/>
            <person name="Bogdanov V."/>
            <person name="Penin A."/>
            <person name="Logacheva M."/>
        </authorList>
    </citation>
    <scope>NUCLEOTIDE SEQUENCE</scope>
    <source>
        <strain evidence="4">Hsosn_3</strain>
        <tissue evidence="4">Leaf</tissue>
    </source>
</reference>
<dbReference type="Pfam" id="PF14214">
    <property type="entry name" value="Helitron_like_N"/>
    <property type="match status" value="1"/>
</dbReference>
<dbReference type="EMBL" id="JAUIZM010000010">
    <property type="protein sequence ID" value="KAK1359405.1"/>
    <property type="molecule type" value="Genomic_DNA"/>
</dbReference>
<keyword evidence="5" id="KW-1185">Reference proteome</keyword>
<comment type="cofactor">
    <cofactor evidence="1">
        <name>Mg(2+)</name>
        <dbReference type="ChEBI" id="CHEBI:18420"/>
    </cofactor>
</comment>
<proteinExistence type="inferred from homology"/>
<dbReference type="Pfam" id="PF05970">
    <property type="entry name" value="PIF1"/>
    <property type="match status" value="1"/>
</dbReference>
<keyword evidence="1" id="KW-0227">DNA damage</keyword>
<dbReference type="Proteomes" id="UP001237642">
    <property type="component" value="Unassembled WGS sequence"/>
</dbReference>
<name>A0AAD8H1S7_9APIA</name>
<organism evidence="4 5">
    <name type="scientific">Heracleum sosnowskyi</name>
    <dbReference type="NCBI Taxonomy" id="360622"/>
    <lineage>
        <taxon>Eukaryota</taxon>
        <taxon>Viridiplantae</taxon>
        <taxon>Streptophyta</taxon>
        <taxon>Embryophyta</taxon>
        <taxon>Tracheophyta</taxon>
        <taxon>Spermatophyta</taxon>
        <taxon>Magnoliopsida</taxon>
        <taxon>eudicotyledons</taxon>
        <taxon>Gunneridae</taxon>
        <taxon>Pentapetalae</taxon>
        <taxon>asterids</taxon>
        <taxon>campanulids</taxon>
        <taxon>Apiales</taxon>
        <taxon>Apiaceae</taxon>
        <taxon>Apioideae</taxon>
        <taxon>apioid superclade</taxon>
        <taxon>Tordylieae</taxon>
        <taxon>Tordyliinae</taxon>
        <taxon>Heracleum</taxon>
    </lineage>
</organism>
<evidence type="ECO:0000259" key="3">
    <source>
        <dbReference type="Pfam" id="PF14214"/>
    </source>
</evidence>
<dbReference type="InterPro" id="IPR025476">
    <property type="entry name" value="Helitron_helicase-like"/>
</dbReference>
<dbReference type="GO" id="GO:0005524">
    <property type="term" value="F:ATP binding"/>
    <property type="evidence" value="ECO:0007669"/>
    <property type="project" value="UniProtKB-KW"/>
</dbReference>
<dbReference type="GO" id="GO:0043139">
    <property type="term" value="F:5'-3' DNA helicase activity"/>
    <property type="evidence" value="ECO:0007669"/>
    <property type="project" value="UniProtKB-EC"/>
</dbReference>